<evidence type="ECO:0000313" key="2">
    <source>
        <dbReference type="EMBL" id="ALO80185.1"/>
    </source>
</evidence>
<dbReference type="Pfam" id="PF00268">
    <property type="entry name" value="Ribonuc_red_sm"/>
    <property type="match status" value="1"/>
</dbReference>
<accession>A0A0S2MWC3</accession>
<dbReference type="GO" id="GO:0004748">
    <property type="term" value="F:ribonucleoside-diphosphate reductase activity, thioredoxin disulfide as acceptor"/>
    <property type="evidence" value="ECO:0007669"/>
    <property type="project" value="UniProtKB-EC"/>
</dbReference>
<evidence type="ECO:0000256" key="1">
    <source>
        <dbReference type="ARBA" id="ARBA00012274"/>
    </source>
</evidence>
<dbReference type="Gene3D" id="1.10.620.20">
    <property type="entry name" value="Ribonucleotide Reductase, subunit A"/>
    <property type="match status" value="1"/>
</dbReference>
<evidence type="ECO:0000313" key="3">
    <source>
        <dbReference type="Proteomes" id="UP000229115"/>
    </source>
</evidence>
<gene>
    <name evidence="2" type="ORF">Phi4113_176</name>
</gene>
<dbReference type="UniPathway" id="UPA00326"/>
<dbReference type="InterPro" id="IPR012348">
    <property type="entry name" value="RNR-like"/>
</dbReference>
<dbReference type="GO" id="GO:0009263">
    <property type="term" value="P:deoxyribonucleotide biosynthetic process"/>
    <property type="evidence" value="ECO:0007669"/>
    <property type="project" value="InterPro"/>
</dbReference>
<dbReference type="EC" id="1.17.4.1" evidence="1"/>
<protein>
    <recommendedName>
        <fullName evidence="1">ribonucleoside-diphosphate reductase</fullName>
        <ecNumber evidence="1">1.17.4.1</ecNumber>
    </recommendedName>
</protein>
<organism evidence="2 3">
    <name type="scientific">Cellulophaga phage phi4:1_13</name>
    <dbReference type="NCBI Taxonomy" id="1747284"/>
    <lineage>
        <taxon>Viruses</taxon>
        <taxon>Duplodnaviria</taxon>
        <taxon>Heunggongvirae</taxon>
        <taxon>Uroviricota</taxon>
        <taxon>Caudoviricetes</taxon>
        <taxon>Lightbulbvirus</taxon>
        <taxon>Lightbulbvirus Cba41</taxon>
    </lineage>
</organism>
<dbReference type="EMBL" id="KT962245">
    <property type="protein sequence ID" value="ALO80185.1"/>
    <property type="molecule type" value="Genomic_RNA"/>
</dbReference>
<reference evidence="2 3" key="1">
    <citation type="submission" date="2015-10" db="EMBL/GenBank/DDBJ databases">
        <title>Large-scale maps of variable infection efficiencies in aquatic Bacteriodetes phage-host model systems.</title>
        <authorList>
            <person name="Holmfeldt K."/>
            <person name="Solonenko N."/>
            <person name="Howard-Varona C."/>
            <person name="Moreno M."/>
            <person name="Malmstrom R.R."/>
            <person name="Blow M.J."/>
            <person name="Sullivan M.B."/>
        </authorList>
    </citation>
    <scope>NUCLEOTIDE SEQUENCE [LARGE SCALE GENOMIC DNA]</scope>
</reference>
<sequence length="327" mass="38109">MSVFVKTHHIDPKYNHLKKYVNVMYKGLWTPAKYEKLISEVDAPQYFNEMSDLNKEIIKRCIVAVSMVEDKVKLYWPTIAIDFPQTIIGDIGGLFGQSEVTHRISYHSLAEVLKIDTAEMEKHPALKDRLAYLQKHLEKDPKIIGKKRVLKKLVLFTSLIEKGSLFTQFYILMKYDKEKKGLATISALQQSTAIEENVHFSFGIELINIVKKESPQLWDEYLIDLVTKNIDMAYKAELKLIDWFFEKGYPDHLSKEEVVNFLNYNFNSIAKSLGLEKEYAYDVDLYRKENEWFTVKTVAPVSPDFFDNAVGGYAHEEEEVNFNNFKF</sequence>
<dbReference type="Proteomes" id="UP000229115">
    <property type="component" value="Segment"/>
</dbReference>
<name>A0A0S2MWC3_9CAUD</name>
<dbReference type="SUPFAM" id="SSF47240">
    <property type="entry name" value="Ferritin-like"/>
    <property type="match status" value="1"/>
</dbReference>
<proteinExistence type="predicted"/>
<dbReference type="InterPro" id="IPR009078">
    <property type="entry name" value="Ferritin-like_SF"/>
</dbReference>
<dbReference type="InterPro" id="IPR000358">
    <property type="entry name" value="RNR_small_fam"/>
</dbReference>